<keyword evidence="4" id="KW-1185">Reference proteome</keyword>
<dbReference type="STRING" id="994479.GCA_000194155_06120"/>
<dbReference type="AlphaFoldDB" id="A0A2N3XR98"/>
<name>A0A2N3XR98_SACSN</name>
<comment type="caution">
    <text evidence="3">The sequence shown here is derived from an EMBL/GenBank/DDBJ whole genome shotgun (WGS) entry which is preliminary data.</text>
</comment>
<dbReference type="OrthoDB" id="5164467at2"/>
<evidence type="ECO:0000313" key="4">
    <source>
        <dbReference type="Proteomes" id="UP000233786"/>
    </source>
</evidence>
<dbReference type="Proteomes" id="UP000233786">
    <property type="component" value="Unassembled WGS sequence"/>
</dbReference>
<dbReference type="EMBL" id="PJNB01000001">
    <property type="protein sequence ID" value="PKW13216.1"/>
    <property type="molecule type" value="Genomic_DNA"/>
</dbReference>
<feature type="region of interest" description="Disordered" evidence="1">
    <location>
        <begin position="1"/>
        <end position="24"/>
    </location>
</feature>
<dbReference type="InterPro" id="IPR009839">
    <property type="entry name" value="SseB_N"/>
</dbReference>
<dbReference type="Pfam" id="PF07179">
    <property type="entry name" value="SseB"/>
    <property type="match status" value="1"/>
</dbReference>
<evidence type="ECO:0000259" key="2">
    <source>
        <dbReference type="Pfam" id="PF07179"/>
    </source>
</evidence>
<evidence type="ECO:0000256" key="1">
    <source>
        <dbReference type="SAM" id="MobiDB-lite"/>
    </source>
</evidence>
<gene>
    <name evidence="3" type="ORF">A8926_0725</name>
</gene>
<dbReference type="RefSeq" id="WP_010312689.1">
    <property type="nucleotide sequence ID" value="NZ_CP061007.1"/>
</dbReference>
<reference evidence="3" key="1">
    <citation type="submission" date="2017-12" db="EMBL/GenBank/DDBJ databases">
        <title>Sequencing the genomes of 1000 Actinobacteria strains.</title>
        <authorList>
            <person name="Klenk H.-P."/>
        </authorList>
    </citation>
    <scope>NUCLEOTIDE SEQUENCE [LARGE SCALE GENOMIC DNA]</scope>
    <source>
        <strain evidence="3">DSM 44228</strain>
    </source>
</reference>
<accession>A0A2N3XR98</accession>
<proteinExistence type="predicted"/>
<dbReference type="NCBIfam" id="NF033532">
    <property type="entry name" value="lone7para_assoc"/>
    <property type="match status" value="1"/>
</dbReference>
<protein>
    <recommendedName>
        <fullName evidence="2">SseB protein N-terminal domain-containing protein</fullName>
    </recommendedName>
</protein>
<organism evidence="3 4">
    <name type="scientific">Saccharopolyspora spinosa</name>
    <dbReference type="NCBI Taxonomy" id="60894"/>
    <lineage>
        <taxon>Bacteria</taxon>
        <taxon>Bacillati</taxon>
        <taxon>Actinomycetota</taxon>
        <taxon>Actinomycetes</taxon>
        <taxon>Pseudonocardiales</taxon>
        <taxon>Pseudonocardiaceae</taxon>
        <taxon>Saccharopolyspora</taxon>
    </lineage>
</organism>
<sequence length="193" mass="20615">MSQPVDRPAPPISAEMREHAKQNPDSWLYIADPGYAADGEEVPPEGIVGAYRIDADGEIDERFQFNDAYQPSELAANQQEPTNELEHVLARIAAGELPESELPAAVLAAEVLLYAPSADDPMIYTAEMSDGSQLVPACTSASRVPADWPGFRRVPGRAVPELLNGLDLGLNLNDAIQAVIPHAVLAQAAAQHG</sequence>
<dbReference type="InterPro" id="IPR047659">
    <property type="entry name" value="T7SS_assoc"/>
</dbReference>
<evidence type="ECO:0000313" key="3">
    <source>
        <dbReference type="EMBL" id="PKW13216.1"/>
    </source>
</evidence>
<feature type="domain" description="SseB protein N-terminal" evidence="2">
    <location>
        <begin position="85"/>
        <end position="184"/>
    </location>
</feature>